<organism evidence="1 2">
    <name type="scientific">Gigaspora margarita</name>
    <dbReference type="NCBI Taxonomy" id="4874"/>
    <lineage>
        <taxon>Eukaryota</taxon>
        <taxon>Fungi</taxon>
        <taxon>Fungi incertae sedis</taxon>
        <taxon>Mucoromycota</taxon>
        <taxon>Glomeromycotina</taxon>
        <taxon>Glomeromycetes</taxon>
        <taxon>Diversisporales</taxon>
        <taxon>Gigasporaceae</taxon>
        <taxon>Gigaspora</taxon>
    </lineage>
</organism>
<dbReference type="Proteomes" id="UP000789901">
    <property type="component" value="Unassembled WGS sequence"/>
</dbReference>
<evidence type="ECO:0000313" key="1">
    <source>
        <dbReference type="EMBL" id="CAG8854560.1"/>
    </source>
</evidence>
<comment type="caution">
    <text evidence="1">The sequence shown here is derived from an EMBL/GenBank/DDBJ whole genome shotgun (WGS) entry which is preliminary data.</text>
</comment>
<evidence type="ECO:0000313" key="2">
    <source>
        <dbReference type="Proteomes" id="UP000789901"/>
    </source>
</evidence>
<keyword evidence="2" id="KW-1185">Reference proteome</keyword>
<gene>
    <name evidence="1" type="ORF">GMARGA_LOCUS43381</name>
</gene>
<feature type="non-terminal residue" evidence="1">
    <location>
        <position position="40"/>
    </location>
</feature>
<protein>
    <submittedName>
        <fullName evidence="1">43939_t:CDS:1</fullName>
    </submittedName>
</protein>
<proteinExistence type="predicted"/>
<sequence>MNDSEIKNQVENIVKSHLPEETIKEKIGELKEAKGQRVEP</sequence>
<reference evidence="1 2" key="1">
    <citation type="submission" date="2021-06" db="EMBL/GenBank/DDBJ databases">
        <authorList>
            <person name="Kallberg Y."/>
            <person name="Tangrot J."/>
            <person name="Rosling A."/>
        </authorList>
    </citation>
    <scope>NUCLEOTIDE SEQUENCE [LARGE SCALE GENOMIC DNA]</scope>
    <source>
        <strain evidence="1 2">120-4 pot B 10/14</strain>
    </source>
</reference>
<accession>A0ABN7XIE6</accession>
<dbReference type="EMBL" id="CAJVQB010139749">
    <property type="protein sequence ID" value="CAG8854560.1"/>
    <property type="molecule type" value="Genomic_DNA"/>
</dbReference>
<name>A0ABN7XIE6_GIGMA</name>